<name>A0A225A9J8_TALAT</name>
<evidence type="ECO:0000256" key="6">
    <source>
        <dbReference type="ARBA" id="ARBA00022679"/>
    </source>
</evidence>
<dbReference type="OrthoDB" id="4664297at2759"/>
<accession>A0A225A9J8</accession>
<dbReference type="Proteomes" id="UP000214365">
    <property type="component" value="Unassembled WGS sequence"/>
</dbReference>
<feature type="domain" description="YrdC-like" evidence="8">
    <location>
        <begin position="18"/>
        <end position="217"/>
    </location>
</feature>
<comment type="similarity">
    <text evidence="2">Belongs to the SUA5 family.</text>
</comment>
<dbReference type="PANTHER" id="PTHR17490:SF10">
    <property type="entry name" value="THREONYLCARBAMOYL-AMP SYNTHASE"/>
    <property type="match status" value="1"/>
</dbReference>
<dbReference type="RefSeq" id="XP_020117672.1">
    <property type="nucleotide sequence ID" value="XM_020262044.1"/>
</dbReference>
<dbReference type="GO" id="GO:0061710">
    <property type="term" value="F:L-threonylcarbamoyladenylate synthase"/>
    <property type="evidence" value="ECO:0007669"/>
    <property type="project" value="UniProtKB-EC"/>
</dbReference>
<keyword evidence="6" id="KW-0808">Transferase</keyword>
<dbReference type="GO" id="GO:0006450">
    <property type="term" value="P:regulation of translational fidelity"/>
    <property type="evidence" value="ECO:0007669"/>
    <property type="project" value="TreeGrafter"/>
</dbReference>
<evidence type="ECO:0000256" key="2">
    <source>
        <dbReference type="ARBA" id="ARBA00007663"/>
    </source>
</evidence>
<dbReference type="Gene3D" id="3.90.870.10">
    <property type="entry name" value="DHBP synthase"/>
    <property type="match status" value="1"/>
</dbReference>
<comment type="catalytic activity">
    <reaction evidence="7">
        <text>L-threonine + hydrogencarbonate + ATP = L-threonylcarbamoyladenylate + diphosphate + H2O</text>
        <dbReference type="Rhea" id="RHEA:36407"/>
        <dbReference type="ChEBI" id="CHEBI:15377"/>
        <dbReference type="ChEBI" id="CHEBI:17544"/>
        <dbReference type="ChEBI" id="CHEBI:30616"/>
        <dbReference type="ChEBI" id="CHEBI:33019"/>
        <dbReference type="ChEBI" id="CHEBI:57926"/>
        <dbReference type="ChEBI" id="CHEBI:73682"/>
        <dbReference type="EC" id="2.7.7.87"/>
    </reaction>
</comment>
<comment type="caution">
    <text evidence="9">The sequence shown here is derived from an EMBL/GenBank/DDBJ whole genome shotgun (WGS) entry which is preliminary data.</text>
</comment>
<dbReference type="AlphaFoldDB" id="A0A225A9J8"/>
<keyword evidence="10" id="KW-1185">Reference proteome</keyword>
<evidence type="ECO:0000256" key="5">
    <source>
        <dbReference type="ARBA" id="ARBA00022490"/>
    </source>
</evidence>
<organism evidence="9 10">
    <name type="scientific">Talaromyces atroroseus</name>
    <dbReference type="NCBI Taxonomy" id="1441469"/>
    <lineage>
        <taxon>Eukaryota</taxon>
        <taxon>Fungi</taxon>
        <taxon>Dikarya</taxon>
        <taxon>Ascomycota</taxon>
        <taxon>Pezizomycotina</taxon>
        <taxon>Eurotiomycetes</taxon>
        <taxon>Eurotiomycetidae</taxon>
        <taxon>Eurotiales</taxon>
        <taxon>Trichocomaceae</taxon>
        <taxon>Talaromyces</taxon>
        <taxon>Talaromyces sect. Trachyspermi</taxon>
    </lineage>
</organism>
<evidence type="ECO:0000313" key="10">
    <source>
        <dbReference type="Proteomes" id="UP000214365"/>
    </source>
</evidence>
<dbReference type="EMBL" id="LFMY01000011">
    <property type="protein sequence ID" value="OKL57551.1"/>
    <property type="molecule type" value="Genomic_DNA"/>
</dbReference>
<dbReference type="InterPro" id="IPR017945">
    <property type="entry name" value="DHBP_synth_RibB-like_a/b_dom"/>
</dbReference>
<protein>
    <recommendedName>
        <fullName evidence="4">Threonylcarbamoyl-AMP synthase</fullName>
        <ecNumber evidence="3">2.7.7.87</ecNumber>
    </recommendedName>
</protein>
<dbReference type="STRING" id="1441469.A0A225A9J8"/>
<keyword evidence="5" id="KW-0963">Cytoplasm</keyword>
<dbReference type="PROSITE" id="PS51163">
    <property type="entry name" value="YRDC"/>
    <property type="match status" value="1"/>
</dbReference>
<evidence type="ECO:0000256" key="3">
    <source>
        <dbReference type="ARBA" id="ARBA00012584"/>
    </source>
</evidence>
<comment type="subcellular location">
    <subcellularLocation>
        <location evidence="1">Cytoplasm</location>
    </subcellularLocation>
</comment>
<evidence type="ECO:0000259" key="8">
    <source>
        <dbReference type="PROSITE" id="PS51163"/>
    </source>
</evidence>
<dbReference type="GO" id="GO:0005737">
    <property type="term" value="C:cytoplasm"/>
    <property type="evidence" value="ECO:0007669"/>
    <property type="project" value="UniProtKB-SubCell"/>
</dbReference>
<reference evidence="9 10" key="1">
    <citation type="submission" date="2015-06" db="EMBL/GenBank/DDBJ databases">
        <title>Talaromyces atroroseus IBT 11181 draft genome.</title>
        <authorList>
            <person name="Rasmussen K.B."/>
            <person name="Rasmussen S."/>
            <person name="Petersen B."/>
            <person name="Sicheritz-Ponten T."/>
            <person name="Mortensen U.H."/>
            <person name="Thrane U."/>
        </authorList>
    </citation>
    <scope>NUCLEOTIDE SEQUENCE [LARGE SCALE GENOMIC DNA]</scope>
    <source>
        <strain evidence="9 10">IBT 11181</strain>
    </source>
</reference>
<dbReference type="GeneID" id="31006892"/>
<dbReference type="EC" id="2.7.7.87" evidence="3"/>
<evidence type="ECO:0000313" key="9">
    <source>
        <dbReference type="EMBL" id="OKL57551.1"/>
    </source>
</evidence>
<proteinExistence type="inferred from homology"/>
<dbReference type="Pfam" id="PF01300">
    <property type="entry name" value="Sua5_yciO_yrdC"/>
    <property type="match status" value="1"/>
</dbReference>
<gene>
    <name evidence="9" type="ORF">UA08_07136</name>
</gene>
<evidence type="ECO:0000256" key="4">
    <source>
        <dbReference type="ARBA" id="ARBA00015492"/>
    </source>
</evidence>
<dbReference type="GO" id="GO:0000049">
    <property type="term" value="F:tRNA binding"/>
    <property type="evidence" value="ECO:0007669"/>
    <property type="project" value="TreeGrafter"/>
</dbReference>
<dbReference type="SUPFAM" id="SSF55821">
    <property type="entry name" value="YrdC/RibB"/>
    <property type="match status" value="1"/>
</dbReference>
<sequence>MPKQTRIIPSPGEVPNTKRDALAVFETLKAGGVAIVPSEVGYGLMASSAEAIDRAFAAKKRKPGHAQGLIGSFELHRDLHIMSDEKFEMTRVLTDDMDMGIGIVAPYKADHPLIQNAVTLETLEKTTKNGTLAMFVGGGSLLREICRLNYEAGQLMVGSSANLTGQGQKFRVEDIEEDIKEVADLIVDHGLQRYHVYGRASIVMDFDEMKILRKGSCYELFRDRMKKFWGVELEEDEVWDRQD</sequence>
<dbReference type="PANTHER" id="PTHR17490">
    <property type="entry name" value="SUA5"/>
    <property type="match status" value="1"/>
</dbReference>
<dbReference type="InterPro" id="IPR006070">
    <property type="entry name" value="Sua5-like_dom"/>
</dbReference>
<dbReference type="GO" id="GO:0003725">
    <property type="term" value="F:double-stranded RNA binding"/>
    <property type="evidence" value="ECO:0007669"/>
    <property type="project" value="InterPro"/>
</dbReference>
<evidence type="ECO:0000256" key="1">
    <source>
        <dbReference type="ARBA" id="ARBA00004496"/>
    </source>
</evidence>
<evidence type="ECO:0000256" key="7">
    <source>
        <dbReference type="ARBA" id="ARBA00048366"/>
    </source>
</evidence>
<dbReference type="InterPro" id="IPR050156">
    <property type="entry name" value="TC-AMP_synthase_SUA5"/>
</dbReference>